<dbReference type="Pfam" id="PF00389">
    <property type="entry name" value="2-Hacid_dh"/>
    <property type="match status" value="1"/>
</dbReference>
<evidence type="ECO:0000259" key="6">
    <source>
        <dbReference type="Pfam" id="PF02826"/>
    </source>
</evidence>
<organism evidence="7 8">
    <name type="scientific">Paenibacillus wynnii</name>
    <dbReference type="NCBI Taxonomy" id="268407"/>
    <lineage>
        <taxon>Bacteria</taxon>
        <taxon>Bacillati</taxon>
        <taxon>Bacillota</taxon>
        <taxon>Bacilli</taxon>
        <taxon>Bacillales</taxon>
        <taxon>Paenibacillaceae</taxon>
        <taxon>Paenibacillus</taxon>
    </lineage>
</organism>
<dbReference type="CDD" id="cd05300">
    <property type="entry name" value="2-Hacid_dh_1"/>
    <property type="match status" value="1"/>
</dbReference>
<evidence type="ECO:0000256" key="3">
    <source>
        <dbReference type="ARBA" id="ARBA00023027"/>
    </source>
</evidence>
<keyword evidence="2 4" id="KW-0560">Oxidoreductase</keyword>
<dbReference type="FunFam" id="3.40.50.720:FF:000363">
    <property type="entry name" value="D-isomer specific 2-hydroxyacid dehydrogenase"/>
    <property type="match status" value="1"/>
</dbReference>
<evidence type="ECO:0000256" key="1">
    <source>
        <dbReference type="ARBA" id="ARBA00005854"/>
    </source>
</evidence>
<dbReference type="Proteomes" id="UP000029734">
    <property type="component" value="Unassembled WGS sequence"/>
</dbReference>
<dbReference type="SUPFAM" id="SSF51735">
    <property type="entry name" value="NAD(P)-binding Rossmann-fold domains"/>
    <property type="match status" value="1"/>
</dbReference>
<dbReference type="Pfam" id="PF02826">
    <property type="entry name" value="2-Hacid_dh_C"/>
    <property type="match status" value="1"/>
</dbReference>
<evidence type="ECO:0000256" key="2">
    <source>
        <dbReference type="ARBA" id="ARBA00023002"/>
    </source>
</evidence>
<proteinExistence type="inferred from homology"/>
<evidence type="ECO:0000313" key="8">
    <source>
        <dbReference type="Proteomes" id="UP000029734"/>
    </source>
</evidence>
<dbReference type="PANTHER" id="PTHR43333">
    <property type="entry name" value="2-HACID_DH_C DOMAIN-CONTAINING PROTEIN"/>
    <property type="match status" value="1"/>
</dbReference>
<sequence>MTKLIVCFHTLTPQEQQNIRENAPGYTLVQCDPKSPDLQLLGQAEIVMGWAKGIADTMLAPSSPLRWVQTWSAGIDRLPLQRFQEHGIFLTNASGVHAEPISAVIFGYMLMFTRNLHTAIRNQEAHHWGSDGSESELTDKTAVIVGTGAIGSETARIAKAFRMKTVGVSRSGSALPDFDRMYTTDHLLEAVREGSFVINTLPSTDETRNLFNKSVFASFKQDSYYINIGRGDTTNTTDLMDALNSGQLRGAGLDVFETEPLPHDHPLWDMKQVIITPHRAGNTDRYSERVVDIFVENINSYIREGSPSRNVVDYNRQY</sequence>
<dbReference type="OrthoDB" id="9805416at2"/>
<dbReference type="PANTHER" id="PTHR43333:SF1">
    <property type="entry name" value="D-ISOMER SPECIFIC 2-HYDROXYACID DEHYDROGENASE NAD-BINDING DOMAIN-CONTAINING PROTEIN"/>
    <property type="match status" value="1"/>
</dbReference>
<dbReference type="SUPFAM" id="SSF52283">
    <property type="entry name" value="Formate/glycerate dehydrogenase catalytic domain-like"/>
    <property type="match status" value="1"/>
</dbReference>
<accession>A0A098M9F3</accession>
<name>A0A098M9F3_9BACL</name>
<evidence type="ECO:0000256" key="4">
    <source>
        <dbReference type="RuleBase" id="RU003719"/>
    </source>
</evidence>
<protein>
    <submittedName>
        <fullName evidence="7">2-hydroxyacid dehydrogenase</fullName>
    </submittedName>
</protein>
<dbReference type="Gene3D" id="3.40.50.720">
    <property type="entry name" value="NAD(P)-binding Rossmann-like Domain"/>
    <property type="match status" value="2"/>
</dbReference>
<dbReference type="InterPro" id="IPR036291">
    <property type="entry name" value="NAD(P)-bd_dom_sf"/>
</dbReference>
<evidence type="ECO:0000259" key="5">
    <source>
        <dbReference type="Pfam" id="PF00389"/>
    </source>
</evidence>
<gene>
    <name evidence="7" type="ORF">PWYN_07320</name>
</gene>
<reference evidence="7 8" key="1">
    <citation type="submission" date="2014-08" db="EMBL/GenBank/DDBJ databases">
        <authorList>
            <person name="den Bakker H.C."/>
        </authorList>
    </citation>
    <scope>NUCLEOTIDE SEQUENCE [LARGE SCALE GENOMIC DNA]</scope>
    <source>
        <strain evidence="7 8">DSM 18334</strain>
    </source>
</reference>
<evidence type="ECO:0000313" key="7">
    <source>
        <dbReference type="EMBL" id="KGE19180.1"/>
    </source>
</evidence>
<dbReference type="EMBL" id="JQCR01000002">
    <property type="protein sequence ID" value="KGE19180.1"/>
    <property type="molecule type" value="Genomic_DNA"/>
</dbReference>
<dbReference type="AlphaFoldDB" id="A0A098M9F3"/>
<dbReference type="GO" id="GO:0051287">
    <property type="term" value="F:NAD binding"/>
    <property type="evidence" value="ECO:0007669"/>
    <property type="project" value="InterPro"/>
</dbReference>
<keyword evidence="8" id="KW-1185">Reference proteome</keyword>
<dbReference type="STRING" id="268407.PWYN_07320"/>
<reference evidence="7 8" key="2">
    <citation type="submission" date="2014-10" db="EMBL/GenBank/DDBJ databases">
        <title>Comparative genomics of the Paenibacillus odorifer group.</title>
        <authorList>
            <person name="Tsai Y.-C."/>
            <person name="Martin N."/>
            <person name="Korlach J."/>
            <person name="Wiedmann M."/>
        </authorList>
    </citation>
    <scope>NUCLEOTIDE SEQUENCE [LARGE SCALE GENOMIC DNA]</scope>
    <source>
        <strain evidence="7 8">DSM 18334</strain>
    </source>
</reference>
<dbReference type="GO" id="GO:0016616">
    <property type="term" value="F:oxidoreductase activity, acting on the CH-OH group of donors, NAD or NADP as acceptor"/>
    <property type="evidence" value="ECO:0007669"/>
    <property type="project" value="InterPro"/>
</dbReference>
<dbReference type="RefSeq" id="WP_036649855.1">
    <property type="nucleotide sequence ID" value="NZ_JQCR01000002.1"/>
</dbReference>
<keyword evidence="3" id="KW-0520">NAD</keyword>
<feature type="domain" description="D-isomer specific 2-hydroxyacid dehydrogenase NAD-binding" evidence="6">
    <location>
        <begin position="106"/>
        <end position="280"/>
    </location>
</feature>
<feature type="domain" description="D-isomer specific 2-hydroxyacid dehydrogenase catalytic" evidence="5">
    <location>
        <begin position="6"/>
        <end position="311"/>
    </location>
</feature>
<comment type="similarity">
    <text evidence="1 4">Belongs to the D-isomer specific 2-hydroxyacid dehydrogenase family.</text>
</comment>
<comment type="caution">
    <text evidence="7">The sequence shown here is derived from an EMBL/GenBank/DDBJ whole genome shotgun (WGS) entry which is preliminary data.</text>
</comment>
<dbReference type="eggNOG" id="COG0111">
    <property type="taxonomic scope" value="Bacteria"/>
</dbReference>
<dbReference type="InterPro" id="IPR006140">
    <property type="entry name" value="D-isomer_DH_NAD-bd"/>
</dbReference>
<dbReference type="InterPro" id="IPR006139">
    <property type="entry name" value="D-isomer_2_OHA_DH_cat_dom"/>
</dbReference>